<comment type="caution">
    <text evidence="5">The sequence shown here is derived from an EMBL/GenBank/DDBJ whole genome shotgun (WGS) entry which is preliminary data.</text>
</comment>
<dbReference type="GO" id="GO:0000145">
    <property type="term" value="C:exocyst"/>
    <property type="evidence" value="ECO:0007669"/>
    <property type="project" value="InterPro"/>
</dbReference>
<dbReference type="InterPro" id="IPR004140">
    <property type="entry name" value="Exo70"/>
</dbReference>
<evidence type="ECO:0000313" key="5">
    <source>
        <dbReference type="EMBL" id="KAK7302000.1"/>
    </source>
</evidence>
<dbReference type="InterPro" id="IPR046364">
    <property type="entry name" value="Exo70_C"/>
</dbReference>
<feature type="domain" description="Exocyst complex subunit Exo70 C-terminal" evidence="4">
    <location>
        <begin position="2"/>
        <end position="65"/>
    </location>
</feature>
<dbReference type="GO" id="GO:0005546">
    <property type="term" value="F:phosphatidylinositol-4,5-bisphosphate binding"/>
    <property type="evidence" value="ECO:0007669"/>
    <property type="project" value="InterPro"/>
</dbReference>
<sequence>MQEFESAIQKESSKILVPGGEIHPLTCYVMNYIAFLTYYSNALADIVVDWSQVRCRNLTSRVQIEMETISRRSFFCMSFRREPLAAFITSSRATFTKPLTLPSPPTLAMDLKVDVEKLVFFPNIDGGVGGFIRWEDEVLLSLENQERSKEELVN</sequence>
<evidence type="ECO:0000256" key="2">
    <source>
        <dbReference type="ARBA" id="ARBA00022448"/>
    </source>
</evidence>
<comment type="similarity">
    <text evidence="1 3">Belongs to the EXO70 family.</text>
</comment>
<evidence type="ECO:0000256" key="1">
    <source>
        <dbReference type="ARBA" id="ARBA00006756"/>
    </source>
</evidence>
<dbReference type="Proteomes" id="UP001359559">
    <property type="component" value="Unassembled WGS sequence"/>
</dbReference>
<keyword evidence="2 3" id="KW-0813">Transport</keyword>
<evidence type="ECO:0000259" key="4">
    <source>
        <dbReference type="Pfam" id="PF03081"/>
    </source>
</evidence>
<comment type="function">
    <text evidence="3">Component of the exocyst complex.</text>
</comment>
<keyword evidence="3" id="KW-0268">Exocytosis</keyword>
<reference evidence="5 6" key="1">
    <citation type="submission" date="2024-01" db="EMBL/GenBank/DDBJ databases">
        <title>The genomes of 5 underutilized Papilionoideae crops provide insights into root nodulation and disease resistance.</title>
        <authorList>
            <person name="Yuan L."/>
        </authorList>
    </citation>
    <scope>NUCLEOTIDE SEQUENCE [LARGE SCALE GENOMIC DNA]</scope>
    <source>
        <strain evidence="5">LY-2023</strain>
        <tissue evidence="5">Leaf</tissue>
    </source>
</reference>
<evidence type="ECO:0000256" key="3">
    <source>
        <dbReference type="RuleBase" id="RU365026"/>
    </source>
</evidence>
<dbReference type="GO" id="GO:0006887">
    <property type="term" value="P:exocytosis"/>
    <property type="evidence" value="ECO:0007669"/>
    <property type="project" value="UniProtKB-KW"/>
</dbReference>
<dbReference type="AlphaFoldDB" id="A0AAN9PJR5"/>
<dbReference type="SUPFAM" id="SSF74788">
    <property type="entry name" value="Cullin repeat-like"/>
    <property type="match status" value="1"/>
</dbReference>
<protein>
    <recommendedName>
        <fullName evidence="3">Exocyst subunit Exo70 family protein</fullName>
    </recommendedName>
</protein>
<keyword evidence="3" id="KW-0653">Protein transport</keyword>
<dbReference type="Gene3D" id="1.20.1280.170">
    <property type="entry name" value="Exocyst complex component Exo70"/>
    <property type="match status" value="1"/>
</dbReference>
<dbReference type="Pfam" id="PF03081">
    <property type="entry name" value="Exo70_C"/>
    <property type="match status" value="1"/>
</dbReference>
<accession>A0AAN9PJR5</accession>
<proteinExistence type="inferred from homology"/>
<name>A0AAN9PJR5_CLITE</name>
<dbReference type="InterPro" id="IPR016159">
    <property type="entry name" value="Cullin_repeat-like_dom_sf"/>
</dbReference>
<gene>
    <name evidence="5" type="ORF">RJT34_12878</name>
</gene>
<dbReference type="PANTHER" id="PTHR12542">
    <property type="entry name" value="EXOCYST COMPLEX PROTEIN EXO70"/>
    <property type="match status" value="1"/>
</dbReference>
<dbReference type="EMBL" id="JAYKXN010000003">
    <property type="protein sequence ID" value="KAK7302000.1"/>
    <property type="molecule type" value="Genomic_DNA"/>
</dbReference>
<keyword evidence="6" id="KW-1185">Reference proteome</keyword>
<dbReference type="PANTHER" id="PTHR12542:SF169">
    <property type="entry name" value="EXOCYST SUBUNIT EXO70 FAMILY PROTEIN"/>
    <property type="match status" value="1"/>
</dbReference>
<dbReference type="GO" id="GO:0015031">
    <property type="term" value="P:protein transport"/>
    <property type="evidence" value="ECO:0007669"/>
    <property type="project" value="UniProtKB-KW"/>
</dbReference>
<evidence type="ECO:0000313" key="6">
    <source>
        <dbReference type="Proteomes" id="UP001359559"/>
    </source>
</evidence>
<organism evidence="5 6">
    <name type="scientific">Clitoria ternatea</name>
    <name type="common">Butterfly pea</name>
    <dbReference type="NCBI Taxonomy" id="43366"/>
    <lineage>
        <taxon>Eukaryota</taxon>
        <taxon>Viridiplantae</taxon>
        <taxon>Streptophyta</taxon>
        <taxon>Embryophyta</taxon>
        <taxon>Tracheophyta</taxon>
        <taxon>Spermatophyta</taxon>
        <taxon>Magnoliopsida</taxon>
        <taxon>eudicotyledons</taxon>
        <taxon>Gunneridae</taxon>
        <taxon>Pentapetalae</taxon>
        <taxon>rosids</taxon>
        <taxon>fabids</taxon>
        <taxon>Fabales</taxon>
        <taxon>Fabaceae</taxon>
        <taxon>Papilionoideae</taxon>
        <taxon>50 kb inversion clade</taxon>
        <taxon>NPAAA clade</taxon>
        <taxon>indigoferoid/millettioid clade</taxon>
        <taxon>Phaseoleae</taxon>
        <taxon>Clitoria</taxon>
    </lineage>
</organism>